<feature type="transmembrane region" description="Helical" evidence="1">
    <location>
        <begin position="12"/>
        <end position="31"/>
    </location>
</feature>
<keyword evidence="1" id="KW-1133">Transmembrane helix</keyword>
<dbReference type="PANTHER" id="PTHR14136">
    <property type="entry name" value="BTB_POZ DOMAIN-CONTAINING PROTEIN KCTD9"/>
    <property type="match status" value="1"/>
</dbReference>
<dbReference type="RefSeq" id="WP_190540985.1">
    <property type="nucleotide sequence ID" value="NZ_CAWPNO010000046.1"/>
</dbReference>
<keyword evidence="1" id="KW-0812">Transmembrane</keyword>
<comment type="caution">
    <text evidence="2">The sequence shown here is derived from an EMBL/GenBank/DDBJ whole genome shotgun (WGS) entry which is preliminary data.</text>
</comment>
<evidence type="ECO:0000313" key="3">
    <source>
        <dbReference type="Proteomes" id="UP000658514"/>
    </source>
</evidence>
<dbReference type="Proteomes" id="UP000658514">
    <property type="component" value="Unassembled WGS sequence"/>
</dbReference>
<feature type="transmembrane region" description="Helical" evidence="1">
    <location>
        <begin position="43"/>
        <end position="68"/>
    </location>
</feature>
<evidence type="ECO:0000256" key="1">
    <source>
        <dbReference type="SAM" id="Phobius"/>
    </source>
</evidence>
<dbReference type="PANTHER" id="PTHR14136:SF17">
    <property type="entry name" value="BTB_POZ DOMAIN-CONTAINING PROTEIN KCTD9"/>
    <property type="match status" value="1"/>
</dbReference>
<proteinExistence type="predicted"/>
<evidence type="ECO:0000313" key="2">
    <source>
        <dbReference type="EMBL" id="MBD2196122.1"/>
    </source>
</evidence>
<name>A0ABR8A800_9CYAN</name>
<dbReference type="InterPro" id="IPR051082">
    <property type="entry name" value="Pentapeptide-BTB/POZ_domain"/>
</dbReference>
<keyword evidence="1" id="KW-0472">Membrane</keyword>
<keyword evidence="3" id="KW-1185">Reference proteome</keyword>
<gene>
    <name evidence="2" type="ORF">H6G24_11525</name>
</gene>
<dbReference type="EMBL" id="JACJQH010000015">
    <property type="protein sequence ID" value="MBD2196122.1"/>
    <property type="molecule type" value="Genomic_DNA"/>
</dbReference>
<dbReference type="SUPFAM" id="SSF141571">
    <property type="entry name" value="Pentapeptide repeat-like"/>
    <property type="match status" value="2"/>
</dbReference>
<organism evidence="2 3">
    <name type="scientific">Calothrix parietina FACHB-288</name>
    <dbReference type="NCBI Taxonomy" id="2692896"/>
    <lineage>
        <taxon>Bacteria</taxon>
        <taxon>Bacillati</taxon>
        <taxon>Cyanobacteriota</taxon>
        <taxon>Cyanophyceae</taxon>
        <taxon>Nostocales</taxon>
        <taxon>Calotrichaceae</taxon>
        <taxon>Calothrix</taxon>
    </lineage>
</organism>
<protein>
    <submittedName>
        <fullName evidence="2">Pentapeptide repeat-containing protein</fullName>
    </submittedName>
</protein>
<accession>A0ABR8A800</accession>
<dbReference type="InterPro" id="IPR001646">
    <property type="entry name" value="5peptide_repeat"/>
</dbReference>
<dbReference type="Pfam" id="PF00805">
    <property type="entry name" value="Pentapeptide"/>
    <property type="match status" value="4"/>
</dbReference>
<dbReference type="Gene3D" id="2.160.20.80">
    <property type="entry name" value="E3 ubiquitin-protein ligase SopA"/>
    <property type="match status" value="3"/>
</dbReference>
<reference evidence="2 3" key="1">
    <citation type="journal article" date="2020" name="ISME J.">
        <title>Comparative genomics reveals insights into cyanobacterial evolution and habitat adaptation.</title>
        <authorList>
            <person name="Chen M.Y."/>
            <person name="Teng W.K."/>
            <person name="Zhao L."/>
            <person name="Hu C.X."/>
            <person name="Zhou Y.K."/>
            <person name="Han B.P."/>
            <person name="Song L.R."/>
            <person name="Shu W.S."/>
        </authorList>
    </citation>
    <scope>NUCLEOTIDE SEQUENCE [LARGE SCALE GENOMIC DNA]</scope>
    <source>
        <strain evidence="2 3">FACHB-288</strain>
    </source>
</reference>
<sequence>MSANKTGLLLNWLIAIAVIFVLLLTVIFFTLSNIRQLSIPQQIQYGIQALGTLAMIFLGLALLVNAYYGAKRAQALEKSAIAAEKNIELAIQNAKLSQERLTAERFMTAIAQLGHEKSETRTGAIYALERVAQEFPREHWTIIEILTAFVRENAPIHHHELMREENVAPLDFDKYKKDNHRTPQIEVNTPYELPKIRTDIQVALTVIGRRNYLEDRENQKINLRNTDIRQADLQGANLENFDLRGCDLSGADLRGAVLVGADMAGAKLFGAILYEANLLKANLRGANLAWANLNRANLSSANLRGANLTSASLRAANLQGANLYKANLQQATLKVANLSAAKLFLANLQGAKLGKANLQLTGLIGANLQGANLNGANLQGANLNAAKLQQTEIYFANLSEASLAEADLHQANLIGANLSQAVLYEANLHGANLMGANLFETNFCDVKLAGAILTGVKNLELQQITTALGDRTTRLPDDVEAPTHWRQSS</sequence>